<organism evidence="1">
    <name type="scientific">marine sediment metagenome</name>
    <dbReference type="NCBI Taxonomy" id="412755"/>
    <lineage>
        <taxon>unclassified sequences</taxon>
        <taxon>metagenomes</taxon>
        <taxon>ecological metagenomes</taxon>
    </lineage>
</organism>
<dbReference type="EMBL" id="LAZR01012450">
    <property type="protein sequence ID" value="KKM26782.1"/>
    <property type="molecule type" value="Genomic_DNA"/>
</dbReference>
<evidence type="ECO:0000313" key="1">
    <source>
        <dbReference type="EMBL" id="KKM26782.1"/>
    </source>
</evidence>
<protein>
    <submittedName>
        <fullName evidence="1">Uncharacterized protein</fullName>
    </submittedName>
</protein>
<reference evidence="1" key="1">
    <citation type="journal article" date="2015" name="Nature">
        <title>Complex archaea that bridge the gap between prokaryotes and eukaryotes.</title>
        <authorList>
            <person name="Spang A."/>
            <person name="Saw J.H."/>
            <person name="Jorgensen S.L."/>
            <person name="Zaremba-Niedzwiedzka K."/>
            <person name="Martijn J."/>
            <person name="Lind A.E."/>
            <person name="van Eijk R."/>
            <person name="Schleper C."/>
            <person name="Guy L."/>
            <person name="Ettema T.J."/>
        </authorList>
    </citation>
    <scope>NUCLEOTIDE SEQUENCE</scope>
</reference>
<proteinExistence type="predicted"/>
<gene>
    <name evidence="1" type="ORF">LCGC14_1581250</name>
</gene>
<name>A0A0F9IGZ1_9ZZZZ</name>
<comment type="caution">
    <text evidence="1">The sequence shown here is derived from an EMBL/GenBank/DDBJ whole genome shotgun (WGS) entry which is preliminary data.</text>
</comment>
<dbReference type="AlphaFoldDB" id="A0A0F9IGZ1"/>
<sequence>MFLKSKVRTCCVCGCTADNPCITEGKPCCLWAFPDYCDACFVIAPDNWYVPKQCRFCAFLQEDSFRFGRAREGKPGFTCSKGRFNADPMHKIVLNLGYWFAWGGIWKANKRVKAAQKKCPLFTVFPRFADVNKLTTPSRKSSK</sequence>
<accession>A0A0F9IGZ1</accession>